<proteinExistence type="predicted"/>
<evidence type="ECO:0000313" key="1">
    <source>
        <dbReference type="EMBL" id="KAJ0169753.1"/>
    </source>
</evidence>
<evidence type="ECO:0000313" key="2">
    <source>
        <dbReference type="Proteomes" id="UP000824533"/>
    </source>
</evidence>
<dbReference type="Proteomes" id="UP000824533">
    <property type="component" value="Linkage Group LG29"/>
</dbReference>
<gene>
    <name evidence="1" type="ORF">K1T71_014359</name>
</gene>
<organism evidence="1 2">
    <name type="scientific">Dendrolimus kikuchii</name>
    <dbReference type="NCBI Taxonomy" id="765133"/>
    <lineage>
        <taxon>Eukaryota</taxon>
        <taxon>Metazoa</taxon>
        <taxon>Ecdysozoa</taxon>
        <taxon>Arthropoda</taxon>
        <taxon>Hexapoda</taxon>
        <taxon>Insecta</taxon>
        <taxon>Pterygota</taxon>
        <taxon>Neoptera</taxon>
        <taxon>Endopterygota</taxon>
        <taxon>Lepidoptera</taxon>
        <taxon>Glossata</taxon>
        <taxon>Ditrysia</taxon>
        <taxon>Bombycoidea</taxon>
        <taxon>Lasiocampidae</taxon>
        <taxon>Dendrolimus</taxon>
    </lineage>
</organism>
<keyword evidence="2" id="KW-1185">Reference proteome</keyword>
<protein>
    <submittedName>
        <fullName evidence="1">Uncharacterized protein</fullName>
    </submittedName>
</protein>
<comment type="caution">
    <text evidence="1">The sequence shown here is derived from an EMBL/GenBank/DDBJ whole genome shotgun (WGS) entry which is preliminary data.</text>
</comment>
<sequence>MHAINHTVFQEIWERLTKAKFDINDGKPLFVCYICYAQLRNAHQLMKRALKSEALLTTVRNIGSEESQRTILLIASFGEDFAYKYTIAEAFQLECNEIQRDSVEEIKRENEGGEENIEEEIEIAIKEEEEDKYEKEETLDIADDESGTHSDETLPKNTLKREVRIVLEKIDIGALVRKRALKEIKLTIEIMNSQ</sequence>
<reference evidence="1 2" key="1">
    <citation type="journal article" date="2021" name="Front. Genet.">
        <title>Chromosome-Level Genome Assembly Reveals Significant Gene Expansion in the Toll and IMD Signaling Pathways of Dendrolimus kikuchii.</title>
        <authorList>
            <person name="Zhou J."/>
            <person name="Wu P."/>
            <person name="Xiong Z."/>
            <person name="Liu N."/>
            <person name="Zhao N."/>
            <person name="Ji M."/>
            <person name="Qiu Y."/>
            <person name="Yang B."/>
        </authorList>
    </citation>
    <scope>NUCLEOTIDE SEQUENCE [LARGE SCALE GENOMIC DNA]</scope>
    <source>
        <strain evidence="1">Ann1</strain>
    </source>
</reference>
<name>A0ACC1CE16_9NEOP</name>
<accession>A0ACC1CE16</accession>
<dbReference type="EMBL" id="CM034415">
    <property type="protein sequence ID" value="KAJ0169753.1"/>
    <property type="molecule type" value="Genomic_DNA"/>
</dbReference>